<protein>
    <submittedName>
        <fullName evidence="3">Uncharacterized protein</fullName>
    </submittedName>
</protein>
<dbReference type="OrthoDB" id="2739873at2759"/>
<keyword evidence="4" id="KW-1185">Reference proteome</keyword>
<gene>
    <name evidence="3" type="ORF">TRAPUB_4958</name>
</gene>
<proteinExistence type="predicted"/>
<feature type="compositionally biased region" description="Low complexity" evidence="1">
    <location>
        <begin position="367"/>
        <end position="377"/>
    </location>
</feature>
<sequence length="390" mass="43206">MASYDFDASPDFDVLLEEVSEIAAALKNRNTDLEWLWFDIRNNIIDVVTRTIGLGLFTSIAAISLYIVISKKWKDGVSAIILVSVLPDCMSQFGLWLAMLSRLAQMYSAMYANILDTSAMAASIPPCILNYQCGDEYSPKLHEPEYTSHRCFGTAFMAADPLMHAAVVCVSTAVFLLHRKKFGLVTGSLLFTPLLAAFVSAAMHVRSACLPETVVDEDGNIEYVTADWSDWEVFNPKAVNDITARLALLTRVIPLLLVVYHFWSIRDAIRVQIGDSEARRRWTYWLAVTYVLPALVTEGWRSLGSAYNSEEDPYMPVLKYAVFSAGDAILVPLMMVYPGLALLVQKIWHCTPEGHREDAPAQEKLDTSASAPSPSASDDTKNDDTALLAT</sequence>
<evidence type="ECO:0000256" key="2">
    <source>
        <dbReference type="SAM" id="Phobius"/>
    </source>
</evidence>
<feature type="compositionally biased region" description="Basic and acidic residues" evidence="1">
    <location>
        <begin position="355"/>
        <end position="366"/>
    </location>
</feature>
<feature type="transmembrane region" description="Helical" evidence="2">
    <location>
        <begin position="76"/>
        <end position="98"/>
    </location>
</feature>
<feature type="transmembrane region" description="Helical" evidence="2">
    <location>
        <begin position="47"/>
        <end position="69"/>
    </location>
</feature>
<keyword evidence="2" id="KW-1133">Transmembrane helix</keyword>
<feature type="transmembrane region" description="Helical" evidence="2">
    <location>
        <begin position="282"/>
        <end position="300"/>
    </location>
</feature>
<feature type="transmembrane region" description="Helical" evidence="2">
    <location>
        <begin position="155"/>
        <end position="177"/>
    </location>
</feature>
<dbReference type="Proteomes" id="UP000184267">
    <property type="component" value="Unassembled WGS sequence"/>
</dbReference>
<feature type="transmembrane region" description="Helical" evidence="2">
    <location>
        <begin position="242"/>
        <end position="262"/>
    </location>
</feature>
<feature type="transmembrane region" description="Helical" evidence="2">
    <location>
        <begin position="320"/>
        <end position="344"/>
    </location>
</feature>
<dbReference type="AlphaFoldDB" id="A0A1M2V9N9"/>
<name>A0A1M2V9N9_TRAPU</name>
<keyword evidence="2" id="KW-0812">Transmembrane</keyword>
<reference evidence="3 4" key="1">
    <citation type="submission" date="2016-10" db="EMBL/GenBank/DDBJ databases">
        <title>Genome sequence of the basidiomycete white-rot fungus Trametes pubescens.</title>
        <authorList>
            <person name="Makela M.R."/>
            <person name="Granchi Z."/>
            <person name="Peng M."/>
            <person name="De Vries R.P."/>
            <person name="Grigoriev I."/>
            <person name="Riley R."/>
            <person name="Hilden K."/>
        </authorList>
    </citation>
    <scope>NUCLEOTIDE SEQUENCE [LARGE SCALE GENOMIC DNA]</scope>
    <source>
        <strain evidence="3 4">FBCC735</strain>
    </source>
</reference>
<accession>A0A1M2V9N9</accession>
<feature type="region of interest" description="Disordered" evidence="1">
    <location>
        <begin position="355"/>
        <end position="390"/>
    </location>
</feature>
<organism evidence="3 4">
    <name type="scientific">Trametes pubescens</name>
    <name type="common">White-rot fungus</name>
    <dbReference type="NCBI Taxonomy" id="154538"/>
    <lineage>
        <taxon>Eukaryota</taxon>
        <taxon>Fungi</taxon>
        <taxon>Dikarya</taxon>
        <taxon>Basidiomycota</taxon>
        <taxon>Agaricomycotina</taxon>
        <taxon>Agaricomycetes</taxon>
        <taxon>Polyporales</taxon>
        <taxon>Polyporaceae</taxon>
        <taxon>Trametes</taxon>
    </lineage>
</organism>
<comment type="caution">
    <text evidence="3">The sequence shown here is derived from an EMBL/GenBank/DDBJ whole genome shotgun (WGS) entry which is preliminary data.</text>
</comment>
<dbReference type="OMA" id="RNTDLEW"/>
<keyword evidence="2" id="KW-0472">Membrane</keyword>
<dbReference type="EMBL" id="MNAD01001548">
    <property type="protein sequence ID" value="OJT04324.1"/>
    <property type="molecule type" value="Genomic_DNA"/>
</dbReference>
<feature type="transmembrane region" description="Helical" evidence="2">
    <location>
        <begin position="184"/>
        <end position="205"/>
    </location>
</feature>
<evidence type="ECO:0000313" key="4">
    <source>
        <dbReference type="Proteomes" id="UP000184267"/>
    </source>
</evidence>
<evidence type="ECO:0000256" key="1">
    <source>
        <dbReference type="SAM" id="MobiDB-lite"/>
    </source>
</evidence>
<evidence type="ECO:0000313" key="3">
    <source>
        <dbReference type="EMBL" id="OJT04324.1"/>
    </source>
</evidence>